<keyword evidence="2" id="KW-0328">Glycosyltransferase</keyword>
<comment type="caution">
    <text evidence="4">The sequence shown here is derived from an EMBL/GenBank/DDBJ whole genome shotgun (WGS) entry which is preliminary data.</text>
</comment>
<dbReference type="InterPro" id="IPR002213">
    <property type="entry name" value="UDP_glucos_trans"/>
</dbReference>
<dbReference type="AlphaFoldDB" id="A0A922D6C9"/>
<comment type="similarity">
    <text evidence="1">Belongs to the UDP-glycosyltransferase family.</text>
</comment>
<dbReference type="PANTHER" id="PTHR48046">
    <property type="entry name" value="UDP-GLYCOSYLTRANSFERASE 72E1"/>
    <property type="match status" value="1"/>
</dbReference>
<evidence type="ECO:0000256" key="2">
    <source>
        <dbReference type="ARBA" id="ARBA00022676"/>
    </source>
</evidence>
<dbReference type="GO" id="GO:0008194">
    <property type="term" value="F:UDP-glycosyltransferase activity"/>
    <property type="evidence" value="ECO:0007669"/>
    <property type="project" value="InterPro"/>
</dbReference>
<keyword evidence="3" id="KW-0808">Transferase</keyword>
<protein>
    <submittedName>
        <fullName evidence="4">Uncharacterized protein</fullName>
    </submittedName>
</protein>
<dbReference type="Proteomes" id="UP000811246">
    <property type="component" value="Chromosome 15"/>
</dbReference>
<proteinExistence type="inferred from homology"/>
<dbReference type="FunFam" id="3.40.50.2000:FF:000056">
    <property type="entry name" value="Glycosyltransferase"/>
    <property type="match status" value="1"/>
</dbReference>
<dbReference type="PANTHER" id="PTHR48046:SF4">
    <property type="entry name" value="GLYCOSYLTRANSFERASE"/>
    <property type="match status" value="1"/>
</dbReference>
<name>A0A922D6C9_CARIL</name>
<evidence type="ECO:0000256" key="1">
    <source>
        <dbReference type="ARBA" id="ARBA00009995"/>
    </source>
</evidence>
<evidence type="ECO:0000256" key="3">
    <source>
        <dbReference type="ARBA" id="ARBA00022679"/>
    </source>
</evidence>
<sequence>MTEADVEWQAWLDKQPLDSLRAQLTESAWGLELSRQRFLSVARKPTDASASGTFLINVGGDVNDPKAYLPEGFLERTKGVGLVLPSWAPQAMVLRYPSTGAFISHCGWNSILESISHGMPMITWPLYRMNPTMLVEEVGVAVKLTVGPEKGNINEREVIERLIRMVIMEGDKGKMMRDRARELKNSVKKALNSGWSSFESLSCVVEEWKKNMS</sequence>
<accession>A0A922D6C9</accession>
<dbReference type="EMBL" id="CM031839">
    <property type="protein sequence ID" value="KAG6674891.1"/>
    <property type="molecule type" value="Genomic_DNA"/>
</dbReference>
<dbReference type="CDD" id="cd03784">
    <property type="entry name" value="GT1_Gtf-like"/>
    <property type="match status" value="1"/>
</dbReference>
<gene>
    <name evidence="4" type="ORF">I3842_15G070400</name>
</gene>
<evidence type="ECO:0000313" key="4">
    <source>
        <dbReference type="EMBL" id="KAG6674891.1"/>
    </source>
</evidence>
<dbReference type="Pfam" id="PF00201">
    <property type="entry name" value="UDPGT"/>
    <property type="match status" value="1"/>
</dbReference>
<organism evidence="4 5">
    <name type="scientific">Carya illinoinensis</name>
    <name type="common">Pecan</name>
    <dbReference type="NCBI Taxonomy" id="32201"/>
    <lineage>
        <taxon>Eukaryota</taxon>
        <taxon>Viridiplantae</taxon>
        <taxon>Streptophyta</taxon>
        <taxon>Embryophyta</taxon>
        <taxon>Tracheophyta</taxon>
        <taxon>Spermatophyta</taxon>
        <taxon>Magnoliopsida</taxon>
        <taxon>eudicotyledons</taxon>
        <taxon>Gunneridae</taxon>
        <taxon>Pentapetalae</taxon>
        <taxon>rosids</taxon>
        <taxon>fabids</taxon>
        <taxon>Fagales</taxon>
        <taxon>Juglandaceae</taxon>
        <taxon>Carya</taxon>
    </lineage>
</organism>
<reference evidence="4" key="1">
    <citation type="submission" date="2021-01" db="EMBL/GenBank/DDBJ databases">
        <authorList>
            <person name="Lovell J.T."/>
            <person name="Bentley N."/>
            <person name="Bhattarai G."/>
            <person name="Jenkins J.W."/>
            <person name="Sreedasyam A."/>
            <person name="Alarcon Y."/>
            <person name="Bock C."/>
            <person name="Boston L."/>
            <person name="Carlson J."/>
            <person name="Cervantes K."/>
            <person name="Clermont K."/>
            <person name="Krom N."/>
            <person name="Kubenka K."/>
            <person name="Mamidi S."/>
            <person name="Mattison C."/>
            <person name="Monteros M."/>
            <person name="Pisani C."/>
            <person name="Plott C."/>
            <person name="Rajasekar S."/>
            <person name="Rhein H.S."/>
            <person name="Rohla C."/>
            <person name="Song M."/>
            <person name="Hilaire R.S."/>
            <person name="Shu S."/>
            <person name="Wells L."/>
            <person name="Wang X."/>
            <person name="Webber J."/>
            <person name="Heerema R.J."/>
            <person name="Klein P."/>
            <person name="Conner P."/>
            <person name="Grauke L."/>
            <person name="Grimwood J."/>
            <person name="Schmutz J."/>
            <person name="Randall J.J."/>
        </authorList>
    </citation>
    <scope>NUCLEOTIDE SEQUENCE</scope>
    <source>
        <tissue evidence="4">Leaf</tissue>
    </source>
</reference>
<evidence type="ECO:0000313" key="5">
    <source>
        <dbReference type="Proteomes" id="UP000811246"/>
    </source>
</evidence>